<protein>
    <submittedName>
        <fullName evidence="4">Uncharacterized protein</fullName>
    </submittedName>
</protein>
<gene>
    <name evidence="4" type="ORF">SBAD_LOCUS7311</name>
</gene>
<dbReference type="GO" id="GO:0030991">
    <property type="term" value="C:intraciliary transport particle A"/>
    <property type="evidence" value="ECO:0007669"/>
    <property type="project" value="TreeGrafter"/>
</dbReference>
<dbReference type="OrthoDB" id="10259630at2759"/>
<dbReference type="Gene3D" id="1.25.40.10">
    <property type="entry name" value="Tetratricopeptide repeat domain"/>
    <property type="match status" value="1"/>
</dbReference>
<evidence type="ECO:0000256" key="1">
    <source>
        <dbReference type="ARBA" id="ARBA00010935"/>
    </source>
</evidence>
<dbReference type="GO" id="GO:0035721">
    <property type="term" value="P:intraciliary retrograde transport"/>
    <property type="evidence" value="ECO:0007669"/>
    <property type="project" value="TreeGrafter"/>
</dbReference>
<reference evidence="4 5" key="1">
    <citation type="submission" date="2018-11" db="EMBL/GenBank/DDBJ databases">
        <authorList>
            <consortium name="Pathogen Informatics"/>
        </authorList>
    </citation>
    <scope>NUCLEOTIDE SEQUENCE [LARGE SCALE GENOMIC DNA]</scope>
</reference>
<evidence type="ECO:0000313" key="4">
    <source>
        <dbReference type="EMBL" id="VDP12670.1"/>
    </source>
</evidence>
<name>A0A3P8B615_9BILA</name>
<sequence>MASRRTIAVFPPSCEELPDPINDFCSIRFTGSASLFERYLQLAAASGPRVTHSAGYNYCSGLYEWYTGNPNAALQLFNRAKKDPEWGERAICHMIDICLNPDNEIIGGELAEPIAVNDFGIKPGIDYKYSIMENFILLATKEKNNIEKALNNFTKLANQGTTNVTYLLEKQIPKSKIYLKKIVSQPWNFEDADYLEQCWLLLADVYIAQGKYDLAKDLLKNCLQHNASCSKAYENLGLIAEKELNWPEAVSNYENAWKLSKQRNLTYGYKLAYNYLKCNRYVDAIDICHVILRVYPDYPKIRQEILAKARSYIRI</sequence>
<dbReference type="EMBL" id="UZAM01010522">
    <property type="protein sequence ID" value="VDP12670.1"/>
    <property type="molecule type" value="Genomic_DNA"/>
</dbReference>
<dbReference type="InterPro" id="IPR011990">
    <property type="entry name" value="TPR-like_helical_dom_sf"/>
</dbReference>
<feature type="domain" description="Tetratricopeptide repeat protein 21A/21B C-terminal ARM" evidence="2">
    <location>
        <begin position="128"/>
        <end position="310"/>
    </location>
</feature>
<dbReference type="InterPro" id="IPR056835">
    <property type="entry name" value="ARM_TT21_5th"/>
</dbReference>
<dbReference type="SUPFAM" id="SSF48452">
    <property type="entry name" value="TPR-like"/>
    <property type="match status" value="1"/>
</dbReference>
<dbReference type="AlphaFoldDB" id="A0A3P8B615"/>
<feature type="domain" description="Tetratricopeptide repeat protein 21A/21B fifth ARM repeats" evidence="3">
    <location>
        <begin position="28"/>
        <end position="99"/>
    </location>
</feature>
<proteinExistence type="inferred from homology"/>
<dbReference type="InterPro" id="IPR019734">
    <property type="entry name" value="TPR_rpt"/>
</dbReference>
<dbReference type="InterPro" id="IPR056834">
    <property type="entry name" value="ARM_TT21_C"/>
</dbReference>
<dbReference type="SMART" id="SM00028">
    <property type="entry name" value="TPR"/>
    <property type="match status" value="2"/>
</dbReference>
<dbReference type="PANTHER" id="PTHR14699:SF0">
    <property type="entry name" value="TETRATRICOPEPTIDE REPEAT PROTEIN 21 HOMOLOG"/>
    <property type="match status" value="1"/>
</dbReference>
<dbReference type="Proteomes" id="UP000270296">
    <property type="component" value="Unassembled WGS sequence"/>
</dbReference>
<comment type="similarity">
    <text evidence="1">Belongs to the TTC21 family.</text>
</comment>
<organism evidence="4 5">
    <name type="scientific">Soboliphyme baturini</name>
    <dbReference type="NCBI Taxonomy" id="241478"/>
    <lineage>
        <taxon>Eukaryota</taxon>
        <taxon>Metazoa</taxon>
        <taxon>Ecdysozoa</taxon>
        <taxon>Nematoda</taxon>
        <taxon>Enoplea</taxon>
        <taxon>Dorylaimia</taxon>
        <taxon>Dioctophymatida</taxon>
        <taxon>Dioctophymatoidea</taxon>
        <taxon>Soboliphymatidae</taxon>
        <taxon>Soboliphyme</taxon>
    </lineage>
</organism>
<dbReference type="GO" id="GO:0061512">
    <property type="term" value="P:protein localization to cilium"/>
    <property type="evidence" value="ECO:0007669"/>
    <property type="project" value="TreeGrafter"/>
</dbReference>
<dbReference type="FunFam" id="1.25.40.10:FF:000219">
    <property type="entry name" value="Tetratricopeptide repeat domain 21B"/>
    <property type="match status" value="1"/>
</dbReference>
<dbReference type="Pfam" id="PF25064">
    <property type="entry name" value="ARM_TT21_5th"/>
    <property type="match status" value="1"/>
</dbReference>
<evidence type="ECO:0000259" key="3">
    <source>
        <dbReference type="Pfam" id="PF25064"/>
    </source>
</evidence>
<dbReference type="GO" id="GO:0005929">
    <property type="term" value="C:cilium"/>
    <property type="evidence" value="ECO:0007669"/>
    <property type="project" value="GOC"/>
</dbReference>
<evidence type="ECO:0000259" key="2">
    <source>
        <dbReference type="Pfam" id="PF25063"/>
    </source>
</evidence>
<dbReference type="PANTHER" id="PTHR14699">
    <property type="entry name" value="STI2 PROTEIN-RELATED"/>
    <property type="match status" value="1"/>
</dbReference>
<keyword evidence="5" id="KW-1185">Reference proteome</keyword>
<accession>A0A3P8B615</accession>
<evidence type="ECO:0000313" key="5">
    <source>
        <dbReference type="Proteomes" id="UP000270296"/>
    </source>
</evidence>
<dbReference type="Pfam" id="PF25063">
    <property type="entry name" value="ARM_TT21_C"/>
    <property type="match status" value="1"/>
</dbReference>
<dbReference type="InterPro" id="IPR040364">
    <property type="entry name" value="TTC21A/TTC21B"/>
</dbReference>